<evidence type="ECO:0000313" key="3">
    <source>
        <dbReference type="Proteomes" id="UP000433652"/>
    </source>
</evidence>
<evidence type="ECO:0000259" key="1">
    <source>
        <dbReference type="PROSITE" id="PS50125"/>
    </source>
</evidence>
<sequence length="421" mass="44942">MSIGEIFSNPLVVGVGTALATGAVSWQALKYREGRLEQDLAAARSQIADGRKQIDDLERSLRQAPGEATNPVAWKNQIVSRLTAITERAGVERATLYVPVDGADRQFLGLVVVATAPNDISSEAFIGTVFAGRDARAVTCFLDGTNISSDGSAFAMDGYRPSATYADCLQESATTGSGRKVGVIQLLSSSGKTIDFGAAQQIIAEEREGLVGLAAKFADDPANRLEMAGISVPQDSRRGSVLTMDISRSSQLFVDEARSAVTRKMMGELIRASVTEINAAGGVFEAFTGDGLVAAFGSGLAGSAESAVQSTLKISRFFNQLTKDYRVDLAHLNSELHLRFGISSGAVHPIVLAYGQLRTSSIIGRTPSLSRRLCDAGSREFCQMIIDKATYEELPSDTRGSFASFEMPSKTLAVETFERRL</sequence>
<accession>A0A6I4STI2</accession>
<dbReference type="Proteomes" id="UP000433652">
    <property type="component" value="Unassembled WGS sequence"/>
</dbReference>
<gene>
    <name evidence="2" type="ORF">GRI89_06645</name>
</gene>
<dbReference type="InterPro" id="IPR029787">
    <property type="entry name" value="Nucleotide_cyclase"/>
</dbReference>
<keyword evidence="3" id="KW-1185">Reference proteome</keyword>
<dbReference type="OrthoDB" id="9789782at2"/>
<evidence type="ECO:0000313" key="2">
    <source>
        <dbReference type="EMBL" id="MXO59215.1"/>
    </source>
</evidence>
<dbReference type="EMBL" id="WTYM01000033">
    <property type="protein sequence ID" value="MXO59215.1"/>
    <property type="molecule type" value="Genomic_DNA"/>
</dbReference>
<feature type="domain" description="Guanylate cyclase" evidence="1">
    <location>
        <begin position="240"/>
        <end position="374"/>
    </location>
</feature>
<name>A0A6I4STI2_9SPHN</name>
<dbReference type="GO" id="GO:0004016">
    <property type="term" value="F:adenylate cyclase activity"/>
    <property type="evidence" value="ECO:0007669"/>
    <property type="project" value="UniProtKB-ARBA"/>
</dbReference>
<dbReference type="GO" id="GO:0035556">
    <property type="term" value="P:intracellular signal transduction"/>
    <property type="evidence" value="ECO:0007669"/>
    <property type="project" value="InterPro"/>
</dbReference>
<reference evidence="2 3" key="1">
    <citation type="submission" date="2019-12" db="EMBL/GenBank/DDBJ databases">
        <title>Genomic-based taxomic classification of the family Erythrobacteraceae.</title>
        <authorList>
            <person name="Xu L."/>
        </authorList>
    </citation>
    <scope>NUCLEOTIDE SEQUENCE [LARGE SCALE GENOMIC DNA]</scope>
    <source>
        <strain evidence="2 3">MCCC 1K01500</strain>
    </source>
</reference>
<dbReference type="SUPFAM" id="SSF55073">
    <property type="entry name" value="Nucleotide cyclase"/>
    <property type="match status" value="1"/>
</dbReference>
<dbReference type="GO" id="GO:0009190">
    <property type="term" value="P:cyclic nucleotide biosynthetic process"/>
    <property type="evidence" value="ECO:0007669"/>
    <property type="project" value="InterPro"/>
</dbReference>
<dbReference type="AlphaFoldDB" id="A0A6I4STI2"/>
<proteinExistence type="predicted"/>
<dbReference type="PROSITE" id="PS50125">
    <property type="entry name" value="GUANYLATE_CYCLASE_2"/>
    <property type="match status" value="1"/>
</dbReference>
<organism evidence="2 3">
    <name type="scientific">Croceibacterium salegens</name>
    <dbReference type="NCBI Taxonomy" id="1737568"/>
    <lineage>
        <taxon>Bacteria</taxon>
        <taxon>Pseudomonadati</taxon>
        <taxon>Pseudomonadota</taxon>
        <taxon>Alphaproteobacteria</taxon>
        <taxon>Sphingomonadales</taxon>
        <taxon>Erythrobacteraceae</taxon>
        <taxon>Croceibacterium</taxon>
    </lineage>
</organism>
<dbReference type="Gene3D" id="3.30.70.1230">
    <property type="entry name" value="Nucleotide cyclase"/>
    <property type="match status" value="1"/>
</dbReference>
<dbReference type="InterPro" id="IPR001054">
    <property type="entry name" value="A/G_cyclase"/>
</dbReference>
<comment type="caution">
    <text evidence="2">The sequence shown here is derived from an EMBL/GenBank/DDBJ whole genome shotgun (WGS) entry which is preliminary data.</text>
</comment>
<dbReference type="RefSeq" id="WP_159793420.1">
    <property type="nucleotide sequence ID" value="NZ_WTYM01000033.1"/>
</dbReference>
<protein>
    <recommendedName>
        <fullName evidence="1">Guanylate cyclase domain-containing protein</fullName>
    </recommendedName>
</protein>